<feature type="compositionally biased region" description="Polar residues" evidence="1">
    <location>
        <begin position="20"/>
        <end position="31"/>
    </location>
</feature>
<proteinExistence type="predicted"/>
<feature type="compositionally biased region" description="Polar residues" evidence="1">
    <location>
        <begin position="56"/>
        <end position="67"/>
    </location>
</feature>
<feature type="compositionally biased region" description="Basic and acidic residues" evidence="1">
    <location>
        <begin position="1"/>
        <end position="11"/>
    </location>
</feature>
<keyword evidence="3" id="KW-1185">Reference proteome</keyword>
<accession>A0ABR3LHF7</accession>
<name>A0ABR3LHF7_9TELE</name>
<sequence length="169" mass="17978">MENRECNERSSESGGEPVTSDPSGQRPSSPDLSCVSLKSDCSMHKPPQFSGEPVTSEPSGQRSSSPDLSCVSLKSDCSMHKPPQFSGEPVTSEPSGQRSSSPDLSCVSLKSDCSMHKPPQLVNSETSDPSERFDPSIQSIHTAPIITDQFEQSPAHTASLLSGHSSTDK</sequence>
<feature type="compositionally biased region" description="Polar residues" evidence="1">
    <location>
        <begin position="149"/>
        <end position="169"/>
    </location>
</feature>
<feature type="compositionally biased region" description="Polar residues" evidence="1">
    <location>
        <begin position="92"/>
        <end position="103"/>
    </location>
</feature>
<comment type="caution">
    <text evidence="2">The sequence shown here is derived from an EMBL/GenBank/DDBJ whole genome shotgun (WGS) entry which is preliminary data.</text>
</comment>
<evidence type="ECO:0000256" key="1">
    <source>
        <dbReference type="SAM" id="MobiDB-lite"/>
    </source>
</evidence>
<gene>
    <name evidence="2" type="ORF">QQF64_018719</name>
</gene>
<evidence type="ECO:0000313" key="2">
    <source>
        <dbReference type="EMBL" id="KAL1250923.1"/>
    </source>
</evidence>
<dbReference type="Proteomes" id="UP001558613">
    <property type="component" value="Unassembled WGS sequence"/>
</dbReference>
<dbReference type="EMBL" id="JAYMGO010000022">
    <property type="protein sequence ID" value="KAL1250923.1"/>
    <property type="molecule type" value="Genomic_DNA"/>
</dbReference>
<evidence type="ECO:0000313" key="3">
    <source>
        <dbReference type="Proteomes" id="UP001558613"/>
    </source>
</evidence>
<reference evidence="2 3" key="1">
    <citation type="submission" date="2023-09" db="EMBL/GenBank/DDBJ databases">
        <authorList>
            <person name="Wang M."/>
        </authorList>
    </citation>
    <scope>NUCLEOTIDE SEQUENCE [LARGE SCALE GENOMIC DNA]</scope>
    <source>
        <strain evidence="2">GT-2023</strain>
        <tissue evidence="2">Liver</tissue>
    </source>
</reference>
<feature type="region of interest" description="Disordered" evidence="1">
    <location>
        <begin position="1"/>
        <end position="169"/>
    </location>
</feature>
<organism evidence="2 3">
    <name type="scientific">Cirrhinus molitorella</name>
    <name type="common">mud carp</name>
    <dbReference type="NCBI Taxonomy" id="172907"/>
    <lineage>
        <taxon>Eukaryota</taxon>
        <taxon>Metazoa</taxon>
        <taxon>Chordata</taxon>
        <taxon>Craniata</taxon>
        <taxon>Vertebrata</taxon>
        <taxon>Euteleostomi</taxon>
        <taxon>Actinopterygii</taxon>
        <taxon>Neopterygii</taxon>
        <taxon>Teleostei</taxon>
        <taxon>Ostariophysi</taxon>
        <taxon>Cypriniformes</taxon>
        <taxon>Cyprinidae</taxon>
        <taxon>Labeoninae</taxon>
        <taxon>Labeonini</taxon>
        <taxon>Cirrhinus</taxon>
    </lineage>
</organism>
<protein>
    <submittedName>
        <fullName evidence="2">Uncharacterized protein</fullName>
    </submittedName>
</protein>